<dbReference type="GeneTree" id="ENSGT01150000287004"/>
<accession>A0A3Q2CXB9</accession>
<protein>
    <recommendedName>
        <fullName evidence="5">SPRY-associated domain-containing protein</fullName>
    </recommendedName>
</protein>
<dbReference type="AlphaFoldDB" id="A0A3Q2CXB9"/>
<evidence type="ECO:0000313" key="3">
    <source>
        <dbReference type="Ensembl" id="ENSCVAP00000010429.1"/>
    </source>
</evidence>
<dbReference type="PANTHER" id="PTHR24106">
    <property type="entry name" value="NACHT, LRR AND CARD DOMAINS-CONTAINING"/>
    <property type="match status" value="1"/>
</dbReference>
<dbReference type="SMART" id="SM00368">
    <property type="entry name" value="LRR_RI"/>
    <property type="match status" value="5"/>
</dbReference>
<proteinExistence type="predicted"/>
<dbReference type="SUPFAM" id="SSF52047">
    <property type="entry name" value="RNI-like"/>
    <property type="match status" value="1"/>
</dbReference>
<keyword evidence="1" id="KW-0433">Leucine-rich repeat</keyword>
<evidence type="ECO:0008006" key="5">
    <source>
        <dbReference type="Google" id="ProtNLM"/>
    </source>
</evidence>
<dbReference type="OMA" id="EVRIRRW"/>
<dbReference type="Proteomes" id="UP000265020">
    <property type="component" value="Unassembled WGS sequence"/>
</dbReference>
<evidence type="ECO:0000256" key="1">
    <source>
        <dbReference type="ARBA" id="ARBA00022614"/>
    </source>
</evidence>
<organism evidence="3 4">
    <name type="scientific">Cyprinodon variegatus</name>
    <name type="common">Sheepshead minnow</name>
    <dbReference type="NCBI Taxonomy" id="28743"/>
    <lineage>
        <taxon>Eukaryota</taxon>
        <taxon>Metazoa</taxon>
        <taxon>Chordata</taxon>
        <taxon>Craniata</taxon>
        <taxon>Vertebrata</taxon>
        <taxon>Euteleostomi</taxon>
        <taxon>Actinopterygii</taxon>
        <taxon>Neopterygii</taxon>
        <taxon>Teleostei</taxon>
        <taxon>Neoteleostei</taxon>
        <taxon>Acanthomorphata</taxon>
        <taxon>Ovalentaria</taxon>
        <taxon>Atherinomorphae</taxon>
        <taxon>Cyprinodontiformes</taxon>
        <taxon>Cyprinodontidae</taxon>
        <taxon>Cyprinodon</taxon>
    </lineage>
</organism>
<dbReference type="InterPro" id="IPR051261">
    <property type="entry name" value="NLR"/>
</dbReference>
<reference evidence="3" key="1">
    <citation type="submission" date="2025-08" db="UniProtKB">
        <authorList>
            <consortium name="Ensembl"/>
        </authorList>
    </citation>
    <scope>IDENTIFICATION</scope>
</reference>
<dbReference type="InterPro" id="IPR032675">
    <property type="entry name" value="LRR_dom_sf"/>
</dbReference>
<dbReference type="Gene3D" id="3.80.10.10">
    <property type="entry name" value="Ribonuclease Inhibitor"/>
    <property type="match status" value="2"/>
</dbReference>
<sequence>MLPSCPGGDSYTWRRQKAGTTQQLQKVEVRIRRWTEALLQHVFYSLFRLNWCSMSEISCASLGSALKSNPSHLTELDLGNNLNLKDGGVKQLCGFLQSPLCKLQTLGLNECNLSERSCEGLASVLSSQSSNLREMDLSNNNLKDSGVELLSSGLKSPNCKLEILRSEHQSRTHWNHDMNLVSIAVLFTKTFTIASTRLYSLFRLNYCSLSEISCASLGSALKSNPSHLTELDLSINNNLEDGGVKQLCGFLQSPLCKLQTLRSVTMF</sequence>
<reference evidence="3" key="2">
    <citation type="submission" date="2025-09" db="UniProtKB">
        <authorList>
            <consortium name="Ensembl"/>
        </authorList>
    </citation>
    <scope>IDENTIFICATION</scope>
</reference>
<name>A0A3Q2CXB9_CYPVA</name>
<evidence type="ECO:0000256" key="2">
    <source>
        <dbReference type="ARBA" id="ARBA00022737"/>
    </source>
</evidence>
<keyword evidence="4" id="KW-1185">Reference proteome</keyword>
<dbReference type="PROSITE" id="PS51450">
    <property type="entry name" value="LRR"/>
    <property type="match status" value="1"/>
</dbReference>
<dbReference type="Ensembl" id="ENSCVAT00000029553.1">
    <property type="protein sequence ID" value="ENSCVAP00000010429.1"/>
    <property type="gene ID" value="ENSCVAG00000012563.1"/>
</dbReference>
<keyword evidence="2" id="KW-0677">Repeat</keyword>
<evidence type="ECO:0000313" key="4">
    <source>
        <dbReference type="Proteomes" id="UP000265020"/>
    </source>
</evidence>
<dbReference type="Pfam" id="PF13516">
    <property type="entry name" value="LRR_6"/>
    <property type="match status" value="3"/>
</dbReference>
<dbReference type="InterPro" id="IPR001611">
    <property type="entry name" value="Leu-rich_rpt"/>
</dbReference>